<name>A0AAJ6QSN6_9ACAR</name>
<evidence type="ECO:0000313" key="2">
    <source>
        <dbReference type="Proteomes" id="UP000694867"/>
    </source>
</evidence>
<dbReference type="RefSeq" id="XP_003742551.1">
    <property type="nucleotide sequence ID" value="XM_003742503.2"/>
</dbReference>
<keyword evidence="2" id="KW-1185">Reference proteome</keyword>
<evidence type="ECO:0000313" key="3">
    <source>
        <dbReference type="RefSeq" id="XP_003742551.1"/>
    </source>
</evidence>
<dbReference type="InterPro" id="IPR038602">
    <property type="entry name" value="Mite_allergen_7_sf"/>
</dbReference>
<accession>A0AAJ6QSN6</accession>
<gene>
    <name evidence="3" type="primary">LOC100905044</name>
</gene>
<sequence>MKFLISLCILLAVFYQALGGKVHGNEFFDELLDELRDADDIRVMTLDDLTIGFSRKVALLTVHGEAKLYDGTVTGLDTAERIDDAQIITRKDGSVVIRCTLGMGVIIFNYKGTVSFMGLGPSISMLTHTGYVTVKAEVQRAANGTVKVTEFNVRDFEKLKVKFTGLGPLTWATSLLIAPAVNILTPIIRRTVEYGVRTVVEKKLPDIIKDFSFE</sequence>
<keyword evidence="1" id="KW-0732">Signal</keyword>
<proteinExistence type="predicted"/>
<dbReference type="GeneID" id="100905044"/>
<protein>
    <submittedName>
        <fullName evidence="3">Uncharacterized protein LOC100905044</fullName>
    </submittedName>
</protein>
<dbReference type="InterPro" id="IPR020234">
    <property type="entry name" value="Mite_allergen_group-7"/>
</dbReference>
<dbReference type="KEGG" id="goe:100905044"/>
<dbReference type="Gene3D" id="3.15.10.50">
    <property type="match status" value="1"/>
</dbReference>
<evidence type="ECO:0000256" key="1">
    <source>
        <dbReference type="SAM" id="SignalP"/>
    </source>
</evidence>
<dbReference type="Proteomes" id="UP000694867">
    <property type="component" value="Unplaced"/>
</dbReference>
<organism evidence="2 3">
    <name type="scientific">Galendromus occidentalis</name>
    <name type="common">western predatory mite</name>
    <dbReference type="NCBI Taxonomy" id="34638"/>
    <lineage>
        <taxon>Eukaryota</taxon>
        <taxon>Metazoa</taxon>
        <taxon>Ecdysozoa</taxon>
        <taxon>Arthropoda</taxon>
        <taxon>Chelicerata</taxon>
        <taxon>Arachnida</taxon>
        <taxon>Acari</taxon>
        <taxon>Parasitiformes</taxon>
        <taxon>Mesostigmata</taxon>
        <taxon>Gamasina</taxon>
        <taxon>Phytoseioidea</taxon>
        <taxon>Phytoseiidae</taxon>
        <taxon>Typhlodrominae</taxon>
        <taxon>Galendromus</taxon>
    </lineage>
</organism>
<dbReference type="Pfam" id="PF16984">
    <property type="entry name" value="Grp7_allergen"/>
    <property type="match status" value="1"/>
</dbReference>
<dbReference type="AlphaFoldDB" id="A0AAJ6QSN6"/>
<reference evidence="3" key="1">
    <citation type="submission" date="2025-08" db="UniProtKB">
        <authorList>
            <consortium name="RefSeq"/>
        </authorList>
    </citation>
    <scope>IDENTIFICATION</scope>
</reference>
<feature type="signal peptide" evidence="1">
    <location>
        <begin position="1"/>
        <end position="19"/>
    </location>
</feature>
<feature type="chain" id="PRO_5042572100" evidence="1">
    <location>
        <begin position="20"/>
        <end position="214"/>
    </location>
</feature>